<dbReference type="Proteomes" id="UP000788993">
    <property type="component" value="Unassembled WGS sequence"/>
</dbReference>
<reference evidence="1" key="2">
    <citation type="submission" date="2021-01" db="EMBL/GenBank/DDBJ databases">
        <authorList>
            <person name="Schikora-Tamarit M.A."/>
        </authorList>
    </citation>
    <scope>NUCLEOTIDE SEQUENCE</scope>
    <source>
        <strain evidence="1">NCAIM Y.01608</strain>
    </source>
</reference>
<gene>
    <name evidence="1" type="ORF">OGATHE_001500</name>
</gene>
<keyword evidence="2" id="KW-1185">Reference proteome</keyword>
<accession>A0A9P8TE95</accession>
<comment type="caution">
    <text evidence="1">The sequence shown here is derived from an EMBL/GenBank/DDBJ whole genome shotgun (WGS) entry which is preliminary data.</text>
</comment>
<proteinExistence type="predicted"/>
<organism evidence="1 2">
    <name type="scientific">Ogataea polymorpha</name>
    <dbReference type="NCBI Taxonomy" id="460523"/>
    <lineage>
        <taxon>Eukaryota</taxon>
        <taxon>Fungi</taxon>
        <taxon>Dikarya</taxon>
        <taxon>Ascomycota</taxon>
        <taxon>Saccharomycotina</taxon>
        <taxon>Pichiomycetes</taxon>
        <taxon>Pichiales</taxon>
        <taxon>Pichiaceae</taxon>
        <taxon>Ogataea</taxon>
    </lineage>
</organism>
<sequence length="44" mass="4793">LGTGNEKEDGELVDLSDLIKVVSTKLEELKYDGMDDVTRLLAGL</sequence>
<dbReference type="AlphaFoldDB" id="A0A9P8TE95"/>
<evidence type="ECO:0000313" key="1">
    <source>
        <dbReference type="EMBL" id="KAH3676338.1"/>
    </source>
</evidence>
<protein>
    <submittedName>
        <fullName evidence="1">Uncharacterized protein</fullName>
    </submittedName>
</protein>
<feature type="non-terminal residue" evidence="1">
    <location>
        <position position="1"/>
    </location>
</feature>
<reference evidence="1" key="1">
    <citation type="journal article" date="2021" name="Open Biol.">
        <title>Shared evolutionary footprints suggest mitochondrial oxidative damage underlies multiple complex I losses in fungi.</title>
        <authorList>
            <person name="Schikora-Tamarit M.A."/>
            <person name="Marcet-Houben M."/>
            <person name="Nosek J."/>
            <person name="Gabaldon T."/>
        </authorList>
    </citation>
    <scope>NUCLEOTIDE SEQUENCE</scope>
    <source>
        <strain evidence="1">NCAIM Y.01608</strain>
    </source>
</reference>
<evidence type="ECO:0000313" key="2">
    <source>
        <dbReference type="Proteomes" id="UP000788993"/>
    </source>
</evidence>
<name>A0A9P8TE95_9ASCO</name>
<dbReference type="EMBL" id="JAEUBD010000224">
    <property type="protein sequence ID" value="KAH3676338.1"/>
    <property type="molecule type" value="Genomic_DNA"/>
</dbReference>